<evidence type="ECO:0000313" key="1">
    <source>
        <dbReference type="EMBL" id="EEQ95516.1"/>
    </source>
</evidence>
<reference evidence="1 2" key="1">
    <citation type="submission" date="2009-05" db="EMBL/GenBank/DDBJ databases">
        <authorList>
            <person name="Setubal J.C."/>
            <person name="Boyle S."/>
            <person name="Crasta O.R."/>
            <person name="Gillespie J.J."/>
            <person name="Kenyon R.W."/>
            <person name="Lu J."/>
            <person name="Mane S."/>
            <person name="Nagrani S."/>
            <person name="Shallom J.M."/>
            <person name="Shallom S."/>
            <person name="Shukla M."/>
            <person name="Snyder E.E."/>
            <person name="Sobral B.W."/>
            <person name="Wattam A.R."/>
            <person name="Will R."/>
            <person name="Williams K."/>
            <person name="Yoo H."/>
            <person name="Munk C."/>
            <person name="Tapia R."/>
            <person name="Green L."/>
            <person name="Rogers Y."/>
            <person name="Detter J.C."/>
            <person name="Bruce D."/>
            <person name="Brettin T.S."/>
            <person name="Tsolis R."/>
        </authorList>
    </citation>
    <scope>NUCLEOTIDE SEQUENCE [LARGE SCALE GENOMIC DNA]</scope>
    <source>
        <strain evidence="1 2">LMG 3301</strain>
    </source>
</reference>
<protein>
    <submittedName>
        <fullName evidence="1">Uncharacterized protein</fullName>
    </submittedName>
</protein>
<name>C4WFY7_9HYPH</name>
<dbReference type="HOGENOM" id="CLU_3202728_0_0_5"/>
<gene>
    <name evidence="1" type="ORF">OINT_1000894</name>
</gene>
<comment type="caution">
    <text evidence="1">The sequence shown here is derived from an EMBL/GenBank/DDBJ whole genome shotgun (WGS) entry which is preliminary data.</text>
</comment>
<proteinExistence type="predicted"/>
<organism evidence="1 2">
    <name type="scientific">Brucella intermedia LMG 3301</name>
    <dbReference type="NCBI Taxonomy" id="641118"/>
    <lineage>
        <taxon>Bacteria</taxon>
        <taxon>Pseudomonadati</taxon>
        <taxon>Pseudomonadota</taxon>
        <taxon>Alphaproteobacteria</taxon>
        <taxon>Hyphomicrobiales</taxon>
        <taxon>Brucellaceae</taxon>
        <taxon>Brucella/Ochrobactrum group</taxon>
        <taxon>Brucella</taxon>
    </lineage>
</organism>
<sequence length="45" mass="5183">MLRNACFPGIFNDIKLIHKRRHGPGISPVSRIIATRDGECLFLRY</sequence>
<dbReference type="Proteomes" id="UP000004386">
    <property type="component" value="Unassembled WGS sequence"/>
</dbReference>
<evidence type="ECO:0000313" key="2">
    <source>
        <dbReference type="Proteomes" id="UP000004386"/>
    </source>
</evidence>
<dbReference type="EMBL" id="ACQA01000001">
    <property type="protein sequence ID" value="EEQ95516.1"/>
    <property type="molecule type" value="Genomic_DNA"/>
</dbReference>
<accession>C4WFY7</accession>
<dbReference type="AlphaFoldDB" id="C4WFY7"/>